<dbReference type="KEGG" id="pbd:PBOR_19540"/>
<dbReference type="RefSeq" id="WP_042214235.1">
    <property type="nucleotide sequence ID" value="NZ_CP009285.1"/>
</dbReference>
<sequence length="73" mass="8098">MEEVRIQKQDRSVSFRVAVDAGEFIVFDMSLSSPTRNRTLYSGKEFSLAWAAAETVLGEIAIPDELLKYAATA</sequence>
<dbReference type="EMBL" id="CP009285">
    <property type="protein sequence ID" value="AIQ58872.1"/>
    <property type="molecule type" value="Genomic_DNA"/>
</dbReference>
<dbReference type="HOGENOM" id="CLU_2718489_0_0_9"/>
<reference evidence="1" key="1">
    <citation type="submission" date="2014-08" db="EMBL/GenBank/DDBJ databases">
        <title>Comparative genomics of the Paenibacillus odorifer group.</title>
        <authorList>
            <person name="den Bakker H.C."/>
            <person name="Tsai Y.-C.Y.-C."/>
            <person name="Martin N."/>
            <person name="Korlach J."/>
            <person name="Wiedmann M."/>
        </authorList>
    </citation>
    <scope>NUCLEOTIDE SEQUENCE [LARGE SCALE GENOMIC DNA]</scope>
    <source>
        <strain evidence="1">DSM 13188</strain>
    </source>
</reference>
<keyword evidence="2" id="KW-1185">Reference proteome</keyword>
<dbReference type="Proteomes" id="UP000029518">
    <property type="component" value="Chromosome"/>
</dbReference>
<evidence type="ECO:0000313" key="1">
    <source>
        <dbReference type="EMBL" id="AIQ58872.1"/>
    </source>
</evidence>
<gene>
    <name evidence="1" type="ORF">PBOR_19540</name>
</gene>
<dbReference type="AlphaFoldDB" id="A0A089LDG3"/>
<dbReference type="OrthoDB" id="2640760at2"/>
<protein>
    <submittedName>
        <fullName evidence="1">Uncharacterized protein</fullName>
    </submittedName>
</protein>
<evidence type="ECO:0000313" key="2">
    <source>
        <dbReference type="Proteomes" id="UP000029518"/>
    </source>
</evidence>
<proteinExistence type="predicted"/>
<accession>A0A089LDG3</accession>
<name>A0A089LDG3_PAEBO</name>
<organism evidence="1 2">
    <name type="scientific">Paenibacillus borealis</name>
    <dbReference type="NCBI Taxonomy" id="160799"/>
    <lineage>
        <taxon>Bacteria</taxon>
        <taxon>Bacillati</taxon>
        <taxon>Bacillota</taxon>
        <taxon>Bacilli</taxon>
        <taxon>Bacillales</taxon>
        <taxon>Paenibacillaceae</taxon>
        <taxon>Paenibacillus</taxon>
    </lineage>
</organism>